<keyword evidence="1" id="KW-0732">Signal</keyword>
<dbReference type="EMBL" id="JABANP010000662">
    <property type="protein sequence ID" value="KAF4679992.1"/>
    <property type="molecule type" value="Genomic_DNA"/>
</dbReference>
<name>A0A7J6N7V3_PEROL</name>
<accession>A0A7J6N7V3</accession>
<feature type="signal peptide" evidence="1">
    <location>
        <begin position="1"/>
        <end position="19"/>
    </location>
</feature>
<comment type="caution">
    <text evidence="2">The sequence shown here is derived from an EMBL/GenBank/DDBJ whole genome shotgun (WGS) entry which is preliminary data.</text>
</comment>
<gene>
    <name evidence="2" type="ORF">FOZ60_014255</name>
</gene>
<proteinExistence type="predicted"/>
<evidence type="ECO:0000313" key="2">
    <source>
        <dbReference type="EMBL" id="KAF4679992.1"/>
    </source>
</evidence>
<dbReference type="AlphaFoldDB" id="A0A7J6N7V3"/>
<protein>
    <submittedName>
        <fullName evidence="2">Uncharacterized protein</fullName>
    </submittedName>
</protein>
<evidence type="ECO:0000256" key="1">
    <source>
        <dbReference type="SAM" id="SignalP"/>
    </source>
</evidence>
<dbReference type="Proteomes" id="UP000541610">
    <property type="component" value="Unassembled WGS sequence"/>
</dbReference>
<sequence>MPFILSLIISALLFVAAAAKPVGKYFVLFDRGPGILLYIKEDNTVNVMYRCLTDRTFLAGPYRLRHGSGANKYIIDDDSNPGSTLFDQMRKHCPDWVTFDGDLLELSFASDHNSLTTSVGTESVNFQRVDNSFLIPYYSAYLGLEIDVYVSEYEEVEVTVNCGDSRATAILFFKPDERSKFLSQYVLGPEELESYDQFKDELLTACGFELSPNDLKTMTFVTFTTAYTQLGGECLTLTAT</sequence>
<organism evidence="2 3">
    <name type="scientific">Perkinsus olseni</name>
    <name type="common">Perkinsus atlanticus</name>
    <dbReference type="NCBI Taxonomy" id="32597"/>
    <lineage>
        <taxon>Eukaryota</taxon>
        <taxon>Sar</taxon>
        <taxon>Alveolata</taxon>
        <taxon>Perkinsozoa</taxon>
        <taxon>Perkinsea</taxon>
        <taxon>Perkinsida</taxon>
        <taxon>Perkinsidae</taxon>
        <taxon>Perkinsus</taxon>
    </lineage>
</organism>
<feature type="chain" id="PRO_5029747030" evidence="1">
    <location>
        <begin position="20"/>
        <end position="240"/>
    </location>
</feature>
<evidence type="ECO:0000313" key="3">
    <source>
        <dbReference type="Proteomes" id="UP000541610"/>
    </source>
</evidence>
<reference evidence="2 3" key="1">
    <citation type="submission" date="2020-04" db="EMBL/GenBank/DDBJ databases">
        <title>Perkinsus olseni comparative genomics.</title>
        <authorList>
            <person name="Bogema D.R."/>
        </authorList>
    </citation>
    <scope>NUCLEOTIDE SEQUENCE [LARGE SCALE GENOMIC DNA]</scope>
    <source>
        <strain evidence="2">00978-12</strain>
    </source>
</reference>